<comment type="caution">
    <text evidence="1">The sequence shown here is derived from an EMBL/GenBank/DDBJ whole genome shotgun (WGS) entry which is preliminary data.</text>
</comment>
<accession>A0AAV4QCJ1</accession>
<gene>
    <name evidence="1" type="ORF">CEXT_284741</name>
</gene>
<protein>
    <submittedName>
        <fullName evidence="1">Uncharacterized protein</fullName>
    </submittedName>
</protein>
<sequence length="106" mass="12060">MKKVCLMPPKSATSQVLRIDITRCYVSRIFFRGHAMPRIRWKVFQDFICSISDKKFSNVLDGRKPIITIFESVHACISESCMLISRAPKTAPDEGLKFAFNGATLF</sequence>
<reference evidence="1 2" key="1">
    <citation type="submission" date="2021-06" db="EMBL/GenBank/DDBJ databases">
        <title>Caerostris extrusa draft genome.</title>
        <authorList>
            <person name="Kono N."/>
            <person name="Arakawa K."/>
        </authorList>
    </citation>
    <scope>NUCLEOTIDE SEQUENCE [LARGE SCALE GENOMIC DNA]</scope>
</reference>
<keyword evidence="2" id="KW-1185">Reference proteome</keyword>
<evidence type="ECO:0000313" key="1">
    <source>
        <dbReference type="EMBL" id="GIY06024.1"/>
    </source>
</evidence>
<dbReference type="Proteomes" id="UP001054945">
    <property type="component" value="Unassembled WGS sequence"/>
</dbReference>
<proteinExistence type="predicted"/>
<dbReference type="AlphaFoldDB" id="A0AAV4QCJ1"/>
<name>A0AAV4QCJ1_CAEEX</name>
<evidence type="ECO:0000313" key="2">
    <source>
        <dbReference type="Proteomes" id="UP001054945"/>
    </source>
</evidence>
<dbReference type="EMBL" id="BPLR01005917">
    <property type="protein sequence ID" value="GIY06024.1"/>
    <property type="molecule type" value="Genomic_DNA"/>
</dbReference>
<organism evidence="1 2">
    <name type="scientific">Caerostris extrusa</name>
    <name type="common">Bark spider</name>
    <name type="synonym">Caerostris bankana</name>
    <dbReference type="NCBI Taxonomy" id="172846"/>
    <lineage>
        <taxon>Eukaryota</taxon>
        <taxon>Metazoa</taxon>
        <taxon>Ecdysozoa</taxon>
        <taxon>Arthropoda</taxon>
        <taxon>Chelicerata</taxon>
        <taxon>Arachnida</taxon>
        <taxon>Araneae</taxon>
        <taxon>Araneomorphae</taxon>
        <taxon>Entelegynae</taxon>
        <taxon>Araneoidea</taxon>
        <taxon>Araneidae</taxon>
        <taxon>Caerostris</taxon>
    </lineage>
</organism>